<name>A0A7L7KQD2_9MOLU</name>
<dbReference type="PANTHER" id="PTHR37694:SF1">
    <property type="entry name" value="SLR8022 PROTEIN"/>
    <property type="match status" value="1"/>
</dbReference>
<evidence type="ECO:0000313" key="3">
    <source>
        <dbReference type="Proteomes" id="UP000514720"/>
    </source>
</evidence>
<dbReference type="SUPFAM" id="SSF51182">
    <property type="entry name" value="RmlC-like cupins"/>
    <property type="match status" value="1"/>
</dbReference>
<dbReference type="InterPro" id="IPR013096">
    <property type="entry name" value="Cupin_2"/>
</dbReference>
<reference evidence="2 3" key="1">
    <citation type="submission" date="2020-02" db="EMBL/GenBank/DDBJ databases">
        <authorList>
            <person name="Zheng R.K."/>
            <person name="Sun C.M."/>
        </authorList>
    </citation>
    <scope>NUCLEOTIDE SEQUENCE [LARGE SCALE GENOMIC DNA]</scope>
    <source>
        <strain evidence="3">zrk13</strain>
    </source>
</reference>
<sequence>MIVGHLEKLDGKVIESSQVQDVMMKVLVSPKEGWDGHVMRVFEVGIDGYTPKHQHPWPHINYIIDGVGSLMIDHQEYQITSGSYAYVPSDTIHQFKNVGEKPLKFICIVPEEGHK</sequence>
<dbReference type="Gene3D" id="2.60.120.10">
    <property type="entry name" value="Jelly Rolls"/>
    <property type="match status" value="1"/>
</dbReference>
<dbReference type="InterPro" id="IPR014710">
    <property type="entry name" value="RmlC-like_jellyroll"/>
</dbReference>
<keyword evidence="3" id="KW-1185">Reference proteome</keyword>
<dbReference type="PANTHER" id="PTHR37694">
    <property type="entry name" value="SLR8022 PROTEIN"/>
    <property type="match status" value="1"/>
</dbReference>
<dbReference type="Pfam" id="PF07883">
    <property type="entry name" value="Cupin_2"/>
    <property type="match status" value="1"/>
</dbReference>
<evidence type="ECO:0000313" key="2">
    <source>
        <dbReference type="EMBL" id="QMS84639.1"/>
    </source>
</evidence>
<organism evidence="2 3">
    <name type="scientific">Candidatus Xianfuyuplasma coldseepsis</name>
    <dbReference type="NCBI Taxonomy" id="2782163"/>
    <lineage>
        <taxon>Bacteria</taxon>
        <taxon>Bacillati</taxon>
        <taxon>Mycoplasmatota</taxon>
        <taxon>Mollicutes</taxon>
        <taxon>Candidatus Izemoplasmatales</taxon>
        <taxon>Candidatus Izemoplasmataceae</taxon>
        <taxon>Candidatus Xianfuyuplasma</taxon>
    </lineage>
</organism>
<gene>
    <name evidence="2" type="ORF">G4Z02_02360</name>
</gene>
<accession>A0A7L7KQD2</accession>
<dbReference type="EMBL" id="CP048914">
    <property type="protein sequence ID" value="QMS84639.1"/>
    <property type="molecule type" value="Genomic_DNA"/>
</dbReference>
<feature type="domain" description="Cupin type-2" evidence="1">
    <location>
        <begin position="44"/>
        <end position="109"/>
    </location>
</feature>
<evidence type="ECO:0000259" key="1">
    <source>
        <dbReference type="Pfam" id="PF07883"/>
    </source>
</evidence>
<dbReference type="AlphaFoldDB" id="A0A7L7KQD2"/>
<dbReference type="InterPro" id="IPR011051">
    <property type="entry name" value="RmlC_Cupin_sf"/>
</dbReference>
<dbReference type="Proteomes" id="UP000514720">
    <property type="component" value="Chromosome"/>
</dbReference>
<dbReference type="CDD" id="cd02222">
    <property type="entry name" value="cupin_TM1459-like"/>
    <property type="match status" value="1"/>
</dbReference>
<dbReference type="RefSeq" id="WP_258878258.1">
    <property type="nucleotide sequence ID" value="NZ_CP048914.1"/>
</dbReference>
<protein>
    <submittedName>
        <fullName evidence="2">Cupin domain-containing protein</fullName>
    </submittedName>
</protein>
<proteinExistence type="predicted"/>
<dbReference type="KEGG" id="xcl:G4Z02_02360"/>